<dbReference type="Ensembl" id="ENSSOCT00000013390.1">
    <property type="protein sequence ID" value="ENSSOCP00000013029.1"/>
    <property type="gene ID" value="ENSSOCG00000009899.1"/>
</dbReference>
<dbReference type="GO" id="GO:0030134">
    <property type="term" value="C:COPII-coated ER to Golgi transport vesicle"/>
    <property type="evidence" value="ECO:0007669"/>
    <property type="project" value="TreeGrafter"/>
</dbReference>
<organism evidence="4 5">
    <name type="scientific">Strix occidentalis caurina</name>
    <name type="common">northern spotted owl</name>
    <dbReference type="NCBI Taxonomy" id="311401"/>
    <lineage>
        <taxon>Eukaryota</taxon>
        <taxon>Metazoa</taxon>
        <taxon>Chordata</taxon>
        <taxon>Craniata</taxon>
        <taxon>Vertebrata</taxon>
        <taxon>Euteleostomi</taxon>
        <taxon>Archelosauria</taxon>
        <taxon>Archosauria</taxon>
        <taxon>Dinosauria</taxon>
        <taxon>Saurischia</taxon>
        <taxon>Theropoda</taxon>
        <taxon>Coelurosauria</taxon>
        <taxon>Aves</taxon>
        <taxon>Neognathae</taxon>
        <taxon>Neoaves</taxon>
        <taxon>Telluraves</taxon>
        <taxon>Strigiformes</taxon>
        <taxon>Strigidae</taxon>
        <taxon>Strix</taxon>
    </lineage>
</organism>
<dbReference type="Proteomes" id="UP000694551">
    <property type="component" value="Unplaced"/>
</dbReference>
<comment type="similarity">
    <text evidence="1">Belongs to the PA-PLA1 family.</text>
</comment>
<evidence type="ECO:0000313" key="5">
    <source>
        <dbReference type="Proteomes" id="UP000694551"/>
    </source>
</evidence>
<dbReference type="InterPro" id="IPR058055">
    <property type="entry name" value="PA-PLA1"/>
</dbReference>
<dbReference type="PANTHER" id="PTHR23509">
    <property type="entry name" value="PA-PL1 PHOSPHOLIPASE FAMILY"/>
    <property type="match status" value="1"/>
</dbReference>
<proteinExistence type="inferred from homology"/>
<dbReference type="InterPro" id="IPR004177">
    <property type="entry name" value="DDHD_dom"/>
</dbReference>
<dbReference type="GO" id="GO:0004806">
    <property type="term" value="F:triacylglycerol lipase activity"/>
    <property type="evidence" value="ECO:0007669"/>
    <property type="project" value="TreeGrafter"/>
</dbReference>
<feature type="compositionally biased region" description="Basic and acidic residues" evidence="2">
    <location>
        <begin position="75"/>
        <end position="88"/>
    </location>
</feature>
<keyword evidence="5" id="KW-1185">Reference proteome</keyword>
<dbReference type="PROSITE" id="PS51043">
    <property type="entry name" value="DDHD"/>
    <property type="match status" value="1"/>
</dbReference>
<dbReference type="GO" id="GO:0004620">
    <property type="term" value="F:phospholipase activity"/>
    <property type="evidence" value="ECO:0007669"/>
    <property type="project" value="TreeGrafter"/>
</dbReference>
<reference evidence="4" key="2">
    <citation type="submission" date="2025-09" db="UniProtKB">
        <authorList>
            <consortium name="Ensembl"/>
        </authorList>
    </citation>
    <scope>IDENTIFICATION</scope>
</reference>
<protein>
    <recommendedName>
        <fullName evidence="3">DDHD domain-containing protein</fullName>
    </recommendedName>
</protein>
<reference evidence="4" key="1">
    <citation type="submission" date="2025-08" db="UniProtKB">
        <authorList>
            <consortium name="Ensembl"/>
        </authorList>
    </citation>
    <scope>IDENTIFICATION</scope>
</reference>
<feature type="domain" description="DDHD" evidence="3">
    <location>
        <begin position="1"/>
        <end position="145"/>
    </location>
</feature>
<dbReference type="PANTHER" id="PTHR23509:SF7">
    <property type="entry name" value="PHOSPHOLIPASE DDHD2"/>
    <property type="match status" value="1"/>
</dbReference>
<accession>A0A8D0F879</accession>
<sequence length="159" mass="17869">MIVPDLEFEPMLLPHHKGRKRMHLELKEGLTRMSVDLKNNLLGSLRVAWQSFTRAPLPAVEAAGTDAEMEAESPEDTKPEETPAAGKEEAALINVGRLNGGRRIDYVLQEKPIESFNEYLFALQGHLCYWESEDTVLLVLKEIYQTQGITLDQPLPGSQ</sequence>
<evidence type="ECO:0000313" key="4">
    <source>
        <dbReference type="Ensembl" id="ENSSOCP00000013029.1"/>
    </source>
</evidence>
<evidence type="ECO:0000256" key="1">
    <source>
        <dbReference type="ARBA" id="ARBA00038464"/>
    </source>
</evidence>
<evidence type="ECO:0000256" key="2">
    <source>
        <dbReference type="SAM" id="MobiDB-lite"/>
    </source>
</evidence>
<dbReference type="SMART" id="SM01127">
    <property type="entry name" value="DDHD"/>
    <property type="match status" value="1"/>
</dbReference>
<dbReference type="AlphaFoldDB" id="A0A8D0F879"/>
<dbReference type="Pfam" id="PF02862">
    <property type="entry name" value="DDHD"/>
    <property type="match status" value="1"/>
</dbReference>
<dbReference type="GO" id="GO:0046872">
    <property type="term" value="F:metal ion binding"/>
    <property type="evidence" value="ECO:0007669"/>
    <property type="project" value="InterPro"/>
</dbReference>
<evidence type="ECO:0000259" key="3">
    <source>
        <dbReference type="PROSITE" id="PS51043"/>
    </source>
</evidence>
<feature type="region of interest" description="Disordered" evidence="2">
    <location>
        <begin position="60"/>
        <end position="88"/>
    </location>
</feature>
<name>A0A8D0F879_STROC</name>